<gene>
    <name evidence="6" type="ORF">C7M84_002006</name>
</gene>
<dbReference type="CDD" id="cd07978">
    <property type="entry name" value="HFD_TAF13"/>
    <property type="match status" value="1"/>
</dbReference>
<evidence type="ECO:0000313" key="7">
    <source>
        <dbReference type="Proteomes" id="UP000283509"/>
    </source>
</evidence>
<protein>
    <submittedName>
        <fullName evidence="6">Putative transcription initiation protein SPT3-like isoform X2</fullName>
    </submittedName>
</protein>
<dbReference type="GO" id="GO:0006366">
    <property type="term" value="P:transcription by RNA polymerase II"/>
    <property type="evidence" value="ECO:0007669"/>
    <property type="project" value="InterPro"/>
</dbReference>
<dbReference type="GO" id="GO:0005634">
    <property type="term" value="C:nucleus"/>
    <property type="evidence" value="ECO:0007669"/>
    <property type="project" value="UniProtKB-SubCell"/>
</dbReference>
<keyword evidence="4" id="KW-0539">Nucleus</keyword>
<dbReference type="Proteomes" id="UP000283509">
    <property type="component" value="Unassembled WGS sequence"/>
</dbReference>
<dbReference type="InterPro" id="IPR003195">
    <property type="entry name" value="TFIID_TAF13"/>
</dbReference>
<dbReference type="STRING" id="6689.A0A3R7QHQ5"/>
<dbReference type="SUPFAM" id="SSF47113">
    <property type="entry name" value="Histone-fold"/>
    <property type="match status" value="1"/>
</dbReference>
<evidence type="ECO:0000256" key="1">
    <source>
        <dbReference type="ARBA" id="ARBA00004123"/>
    </source>
</evidence>
<dbReference type="OrthoDB" id="440760at2759"/>
<proteinExistence type="inferred from homology"/>
<dbReference type="GO" id="GO:0003713">
    <property type="term" value="F:transcription coactivator activity"/>
    <property type="evidence" value="ECO:0007669"/>
    <property type="project" value="TreeGrafter"/>
</dbReference>
<dbReference type="PANTHER" id="PTHR11380:SF16">
    <property type="entry name" value="TRANSCRIPTION INITIATION PROTEIN SPT3 HOMOLOG"/>
    <property type="match status" value="1"/>
</dbReference>
<sequence>MMHGFGDCRRPLLETAAVIESVVHQQMTLFLHLATDISEQRGSKVVGPEDILFIMRKDPVKLQRIVHYMGVRDLYQRARTSTSGSSASELQELSTEGGGEISRKKICTNFLQSIDQTGQLRVNKFREWLLRDDNSEVKLSQLVLEMLNRLAYETVAQIVDLALLVKRDAMGRNSDLSRFRTPTVLNPDYPCVFIHQSGSLQEVGSGEDHSIGMDPITPAEVREAVRRYWANNSPLSPFSKTRSPIETRLLAA</sequence>
<evidence type="ECO:0000256" key="5">
    <source>
        <dbReference type="ARBA" id="ARBA00061274"/>
    </source>
</evidence>
<evidence type="ECO:0000313" key="6">
    <source>
        <dbReference type="EMBL" id="ROT79284.1"/>
    </source>
</evidence>
<dbReference type="GO" id="GO:0046982">
    <property type="term" value="F:protein heterodimerization activity"/>
    <property type="evidence" value="ECO:0007669"/>
    <property type="project" value="InterPro"/>
</dbReference>
<dbReference type="Pfam" id="PF02269">
    <property type="entry name" value="TFIID-18kDa"/>
    <property type="match status" value="1"/>
</dbReference>
<comment type="caution">
    <text evidence="6">The sequence shown here is derived from an EMBL/GenBank/DDBJ whole genome shotgun (WGS) entry which is preliminary data.</text>
</comment>
<reference evidence="6 7" key="2">
    <citation type="submission" date="2019-01" db="EMBL/GenBank/DDBJ databases">
        <title>The decoding of complex shrimp genome reveals the adaptation for benthos swimmer, frequently molting mechanism and breeding impact on genome.</title>
        <authorList>
            <person name="Sun Y."/>
            <person name="Gao Y."/>
            <person name="Yu Y."/>
        </authorList>
    </citation>
    <scope>NUCLEOTIDE SEQUENCE [LARGE SCALE GENOMIC DNA]</scope>
    <source>
        <tissue evidence="6">Muscle</tissue>
    </source>
</reference>
<dbReference type="InterPro" id="IPR009072">
    <property type="entry name" value="Histone-fold"/>
</dbReference>
<keyword evidence="7" id="KW-1185">Reference proteome</keyword>
<comment type="similarity">
    <text evidence="5">Belongs to the SPT3 family.</text>
</comment>
<accession>A0A3R7QHQ5</accession>
<keyword evidence="2" id="KW-0805">Transcription regulation</keyword>
<dbReference type="AlphaFoldDB" id="A0A3R7QHQ5"/>
<name>A0A3R7QHQ5_PENVA</name>
<evidence type="ECO:0000256" key="3">
    <source>
        <dbReference type="ARBA" id="ARBA00023163"/>
    </source>
</evidence>
<dbReference type="EMBL" id="QCYY01001263">
    <property type="protein sequence ID" value="ROT79284.1"/>
    <property type="molecule type" value="Genomic_DNA"/>
</dbReference>
<dbReference type="Gene3D" id="1.10.20.10">
    <property type="entry name" value="Histone, subunit A"/>
    <property type="match status" value="1"/>
</dbReference>
<evidence type="ECO:0000256" key="4">
    <source>
        <dbReference type="ARBA" id="ARBA00023242"/>
    </source>
</evidence>
<organism evidence="6 7">
    <name type="scientific">Penaeus vannamei</name>
    <name type="common">Whiteleg shrimp</name>
    <name type="synonym">Litopenaeus vannamei</name>
    <dbReference type="NCBI Taxonomy" id="6689"/>
    <lineage>
        <taxon>Eukaryota</taxon>
        <taxon>Metazoa</taxon>
        <taxon>Ecdysozoa</taxon>
        <taxon>Arthropoda</taxon>
        <taxon>Crustacea</taxon>
        <taxon>Multicrustacea</taxon>
        <taxon>Malacostraca</taxon>
        <taxon>Eumalacostraca</taxon>
        <taxon>Eucarida</taxon>
        <taxon>Decapoda</taxon>
        <taxon>Dendrobranchiata</taxon>
        <taxon>Penaeoidea</taxon>
        <taxon>Penaeidae</taxon>
        <taxon>Penaeus</taxon>
    </lineage>
</organism>
<keyword evidence="3" id="KW-0804">Transcription</keyword>
<dbReference type="PANTHER" id="PTHR11380">
    <property type="entry name" value="TRANSCRIPTION INITIATION FACTOR TFIID/SUPT3-RELATED"/>
    <property type="match status" value="1"/>
</dbReference>
<comment type="subcellular location">
    <subcellularLocation>
        <location evidence="1">Nucleus</location>
    </subcellularLocation>
</comment>
<reference evidence="6 7" key="1">
    <citation type="submission" date="2018-04" db="EMBL/GenBank/DDBJ databases">
        <authorList>
            <person name="Zhang X."/>
            <person name="Yuan J."/>
            <person name="Li F."/>
            <person name="Xiang J."/>
        </authorList>
    </citation>
    <scope>NUCLEOTIDE SEQUENCE [LARGE SCALE GENOMIC DNA]</scope>
    <source>
        <tissue evidence="6">Muscle</tissue>
    </source>
</reference>
<evidence type="ECO:0000256" key="2">
    <source>
        <dbReference type="ARBA" id="ARBA00023015"/>
    </source>
</evidence>